<protein>
    <submittedName>
        <fullName evidence="1">Uncharacterized protein</fullName>
    </submittedName>
</protein>
<evidence type="ECO:0000313" key="1">
    <source>
        <dbReference type="EMBL" id="MCO0832175.1"/>
    </source>
</evidence>
<evidence type="ECO:0000313" key="2">
    <source>
        <dbReference type="Proteomes" id="UP001523234"/>
    </source>
</evidence>
<proteinExistence type="predicted"/>
<dbReference type="RefSeq" id="WP_252443086.1">
    <property type="nucleotide sequence ID" value="NZ_JAMWYK010000003.1"/>
</dbReference>
<dbReference type="Proteomes" id="UP001523234">
    <property type="component" value="Unassembled WGS sequence"/>
</dbReference>
<gene>
    <name evidence="1" type="ORF">NFX39_03610</name>
</gene>
<sequence length="56" mass="6803">MTEKEMTQKKSFEEGLEELKRLERISYEKMLERRRKEGTNAGFWEAIRQYNGSMLD</sequence>
<comment type="caution">
    <text evidence="1">The sequence shown here is derived from an EMBL/GenBank/DDBJ whole genome shotgun (WGS) entry which is preliminary data.</text>
</comment>
<reference evidence="1 2" key="1">
    <citation type="submission" date="2022-06" db="EMBL/GenBank/DDBJ databases">
        <title>Fructobacillus taiwanensis sp. nov., isolated from the honeybee.</title>
        <authorList>
            <person name="Chen Y.-S."/>
            <person name="Wang L.-T."/>
            <person name="Lee Y.-S."/>
            <person name="Chang Y.-C."/>
            <person name="Wu H.-C."/>
            <person name="Liao C.-Y."/>
            <person name="Chen W.-H."/>
            <person name="Deng J.-N."/>
            <person name="Wang Y.-H."/>
        </authorList>
    </citation>
    <scope>NUCLEOTIDE SEQUENCE [LARGE SCALE GENOMIC DNA]</scope>
    <source>
        <strain evidence="1 2">W13</strain>
    </source>
</reference>
<name>A0ABT0ZQB2_9LACO</name>
<dbReference type="EMBL" id="JAMWYK010000003">
    <property type="protein sequence ID" value="MCO0832175.1"/>
    <property type="molecule type" value="Genomic_DNA"/>
</dbReference>
<keyword evidence="2" id="KW-1185">Reference proteome</keyword>
<accession>A0ABT0ZQB2</accession>
<organism evidence="1 2">
    <name type="scientific">Fructobacillus apis</name>
    <dbReference type="NCBI Taxonomy" id="2935017"/>
    <lineage>
        <taxon>Bacteria</taxon>
        <taxon>Bacillati</taxon>
        <taxon>Bacillota</taxon>
        <taxon>Bacilli</taxon>
        <taxon>Lactobacillales</taxon>
        <taxon>Lactobacillaceae</taxon>
        <taxon>Fructobacillus</taxon>
    </lineage>
</organism>